<dbReference type="EMBL" id="NBNE01003805">
    <property type="protein sequence ID" value="OWZ06820.1"/>
    <property type="molecule type" value="Genomic_DNA"/>
</dbReference>
<evidence type="ECO:0000313" key="11">
    <source>
        <dbReference type="Proteomes" id="UP000198211"/>
    </source>
</evidence>
<evidence type="ECO:0000256" key="4">
    <source>
        <dbReference type="ARBA" id="ARBA00022759"/>
    </source>
</evidence>
<evidence type="ECO:0000259" key="8">
    <source>
        <dbReference type="Pfam" id="PF13456"/>
    </source>
</evidence>
<reference evidence="11" key="1">
    <citation type="submission" date="2017-03" db="EMBL/GenBank/DDBJ databases">
        <title>Phytopthora megakarya and P. palmivora, two closely related causual agents of cacao black pod achieved similar genome size and gene model numbers by different mechanisms.</title>
        <authorList>
            <person name="Ali S."/>
            <person name="Shao J."/>
            <person name="Larry D.J."/>
            <person name="Kronmiller B."/>
            <person name="Shen D."/>
            <person name="Strem M.D."/>
            <person name="Melnick R.L."/>
            <person name="Guiltinan M.J."/>
            <person name="Tyler B.M."/>
            <person name="Meinhardt L.W."/>
            <person name="Bailey B.A."/>
        </authorList>
    </citation>
    <scope>NUCLEOTIDE SEQUENCE [LARGE SCALE GENOMIC DNA]</scope>
    <source>
        <strain evidence="11">zdho120</strain>
    </source>
</reference>
<evidence type="ECO:0000313" key="10">
    <source>
        <dbReference type="EMBL" id="OWZ06820.1"/>
    </source>
</evidence>
<keyword evidence="1" id="KW-0808">Transferase</keyword>
<keyword evidence="2" id="KW-0548">Nucleotidyltransferase</keyword>
<dbReference type="GO" id="GO:0003964">
    <property type="term" value="F:RNA-directed DNA polymerase activity"/>
    <property type="evidence" value="ECO:0007669"/>
    <property type="project" value="UniProtKB-KW"/>
</dbReference>
<dbReference type="OrthoDB" id="103789at2759"/>
<dbReference type="SUPFAM" id="SSF56672">
    <property type="entry name" value="DNA/RNA polymerases"/>
    <property type="match status" value="1"/>
</dbReference>
<gene>
    <name evidence="10" type="ORF">PHMEG_00020876</name>
</gene>
<feature type="domain" description="Reverse transcriptase RNase H-like" evidence="9">
    <location>
        <begin position="111"/>
        <end position="223"/>
    </location>
</feature>
<evidence type="ECO:0000256" key="6">
    <source>
        <dbReference type="ARBA" id="ARBA00022918"/>
    </source>
</evidence>
<comment type="caution">
    <text evidence="10">The sequence shown here is derived from an EMBL/GenBank/DDBJ whole genome shotgun (WGS) entry which is preliminary data.</text>
</comment>
<keyword evidence="11" id="KW-1185">Reference proteome</keyword>
<dbReference type="InterPro" id="IPR002156">
    <property type="entry name" value="RNaseH_domain"/>
</dbReference>
<evidence type="ECO:0000256" key="2">
    <source>
        <dbReference type="ARBA" id="ARBA00022695"/>
    </source>
</evidence>
<dbReference type="Proteomes" id="UP000198211">
    <property type="component" value="Unassembled WGS sequence"/>
</dbReference>
<dbReference type="Gene3D" id="3.30.420.10">
    <property type="entry name" value="Ribonuclease H-like superfamily/Ribonuclease H"/>
    <property type="match status" value="1"/>
</dbReference>
<evidence type="ECO:0000256" key="3">
    <source>
        <dbReference type="ARBA" id="ARBA00022722"/>
    </source>
</evidence>
<feature type="region of interest" description="Disordered" evidence="7">
    <location>
        <begin position="466"/>
        <end position="499"/>
    </location>
</feature>
<feature type="compositionally biased region" description="Basic and acidic residues" evidence="7">
    <location>
        <begin position="466"/>
        <end position="477"/>
    </location>
</feature>
<keyword evidence="6 10" id="KW-0695">RNA-directed DNA polymerase</keyword>
<organism evidence="10 11">
    <name type="scientific">Phytophthora megakarya</name>
    <dbReference type="NCBI Taxonomy" id="4795"/>
    <lineage>
        <taxon>Eukaryota</taxon>
        <taxon>Sar</taxon>
        <taxon>Stramenopiles</taxon>
        <taxon>Oomycota</taxon>
        <taxon>Peronosporomycetes</taxon>
        <taxon>Peronosporales</taxon>
        <taxon>Peronosporaceae</taxon>
        <taxon>Phytophthora</taxon>
    </lineage>
</organism>
<feature type="domain" description="RNase H type-1" evidence="8">
    <location>
        <begin position="295"/>
        <end position="387"/>
    </location>
</feature>
<evidence type="ECO:0000256" key="1">
    <source>
        <dbReference type="ARBA" id="ARBA00022679"/>
    </source>
</evidence>
<dbReference type="InterPro" id="IPR041373">
    <property type="entry name" value="RT_RNaseH"/>
</dbReference>
<dbReference type="InterPro" id="IPR036397">
    <property type="entry name" value="RNaseH_sf"/>
</dbReference>
<keyword evidence="4" id="KW-0255">Endonuclease</keyword>
<dbReference type="InterPro" id="IPR043502">
    <property type="entry name" value="DNA/RNA_pol_sf"/>
</dbReference>
<evidence type="ECO:0000259" key="9">
    <source>
        <dbReference type="Pfam" id="PF17917"/>
    </source>
</evidence>
<proteinExistence type="predicted"/>
<evidence type="ECO:0000256" key="7">
    <source>
        <dbReference type="SAM" id="MobiDB-lite"/>
    </source>
</evidence>
<dbReference type="AlphaFoldDB" id="A0A225VQK5"/>
<dbReference type="PANTHER" id="PTHR37984">
    <property type="entry name" value="PROTEIN CBG26694"/>
    <property type="match status" value="1"/>
</dbReference>
<dbReference type="InterPro" id="IPR012337">
    <property type="entry name" value="RNaseH-like_sf"/>
</dbReference>
<name>A0A225VQK5_9STRA</name>
<dbReference type="InterPro" id="IPR050951">
    <property type="entry name" value="Retrovirus_Pol_polyprotein"/>
</dbReference>
<dbReference type="PANTHER" id="PTHR37984:SF5">
    <property type="entry name" value="PROTEIN NYNRIN-LIKE"/>
    <property type="match status" value="1"/>
</dbReference>
<keyword evidence="3" id="KW-0540">Nuclease</keyword>
<protein>
    <submittedName>
        <fullName evidence="10">Reverse transcriptase</fullName>
    </submittedName>
</protein>
<keyword evidence="5" id="KW-0378">Hydrolase</keyword>
<accession>A0A225VQK5</accession>
<sequence>MDARLYRLRYWNISVSLPKSEFGKLTIQFLSHEVSAEGIRALPKIVKGIEDLPFPSTYKGLTEDLPVVAAVLYELDEERVRAGRNLEAAKESFEILKRKIVSTPLLRHPDRVKPFVIIPHANPWAACAVLGQEHEGLIHLLRFTDIVLKEQFTDIVLKESELRYNKAEKEVLAILRTLEVFRSLIHGLEFPVVVYTRYSVLKCLLESNTADGRHLKWGLELSRWSLEIHRTQKDEDSLAAILGSGITPREHLDKVAETLIPVKGHLKVMPPRCKGFYPPRKLRVYIAEAVRVVKAEGHILEGVTVNDAEYHGLILGLKLAMKLDVKELVAVGDSRIVIQQAQDLINCNQPNLQRRLAEYEDLRKDLASVKLIHVKREFNQAADYLTSKTLLLGGSWEIDDPDKIVHLRLVSRIPEKIMKPSEISDTSATDAVRTDQVVLEMRNPDDGIPESLAAAAEALMEMTRTRAGIDTESRSPVDRSGYQGERWRRTKVHQDENPCIQQMKKVLKVDVSQENK</sequence>
<dbReference type="Pfam" id="PF17917">
    <property type="entry name" value="RT_RNaseH"/>
    <property type="match status" value="1"/>
</dbReference>
<dbReference type="GO" id="GO:0004523">
    <property type="term" value="F:RNA-DNA hybrid ribonuclease activity"/>
    <property type="evidence" value="ECO:0007669"/>
    <property type="project" value="InterPro"/>
</dbReference>
<dbReference type="GO" id="GO:0003676">
    <property type="term" value="F:nucleic acid binding"/>
    <property type="evidence" value="ECO:0007669"/>
    <property type="project" value="InterPro"/>
</dbReference>
<dbReference type="Pfam" id="PF13456">
    <property type="entry name" value="RVT_3"/>
    <property type="match status" value="1"/>
</dbReference>
<dbReference type="SUPFAM" id="SSF53098">
    <property type="entry name" value="Ribonuclease H-like"/>
    <property type="match status" value="1"/>
</dbReference>
<evidence type="ECO:0000256" key="5">
    <source>
        <dbReference type="ARBA" id="ARBA00022801"/>
    </source>
</evidence>